<keyword evidence="2 9" id="KW-0678">Repressor</keyword>
<keyword evidence="5 9" id="KW-0694">RNA-binding</keyword>
<organism evidence="10 13">
    <name type="scientific">Candidatus Hakubella thermalkaliphila</name>
    <dbReference type="NCBI Taxonomy" id="2754717"/>
    <lineage>
        <taxon>Bacteria</taxon>
        <taxon>Bacillati</taxon>
        <taxon>Actinomycetota</taxon>
        <taxon>Actinomycetota incertae sedis</taxon>
        <taxon>Candidatus Hakubellales</taxon>
        <taxon>Candidatus Hakubellaceae</taxon>
        <taxon>Candidatus Hakubella</taxon>
    </lineage>
</organism>
<keyword evidence="3 9" id="KW-0699">rRNA-binding</keyword>
<dbReference type="Gene3D" id="3.30.190.20">
    <property type="match status" value="1"/>
</dbReference>
<dbReference type="GO" id="GO:0006417">
    <property type="term" value="P:regulation of translation"/>
    <property type="evidence" value="ECO:0007669"/>
    <property type="project" value="UniProtKB-KW"/>
</dbReference>
<evidence type="ECO:0000256" key="2">
    <source>
        <dbReference type="ARBA" id="ARBA00022491"/>
    </source>
</evidence>
<comment type="function">
    <text evidence="9">Binds directly to 23S rRNA. The L1 stalk is quite mobile in the ribosome, and is involved in E site tRNA release.</text>
</comment>
<dbReference type="Proteomes" id="UP000588083">
    <property type="component" value="Unassembled WGS sequence"/>
</dbReference>
<dbReference type="GO" id="GO:0000049">
    <property type="term" value="F:tRNA binding"/>
    <property type="evidence" value="ECO:0007669"/>
    <property type="project" value="UniProtKB-KW"/>
</dbReference>
<dbReference type="HAMAP" id="MF_01318_B">
    <property type="entry name" value="Ribosomal_uL1_B"/>
    <property type="match status" value="1"/>
</dbReference>
<evidence type="ECO:0000256" key="8">
    <source>
        <dbReference type="ARBA" id="ARBA00035241"/>
    </source>
</evidence>
<gene>
    <name evidence="9" type="primary">rplA</name>
    <name evidence="10" type="ORF">HKBW3S34_01032</name>
    <name evidence="11" type="ORF">HKBW3S44_00428</name>
</gene>
<comment type="similarity">
    <text evidence="1 9">Belongs to the universal ribosomal protein uL1 family.</text>
</comment>
<dbReference type="AlphaFoldDB" id="A0A6V8PBT2"/>
<dbReference type="RefSeq" id="WP_176231054.1">
    <property type="nucleotide sequence ID" value="NZ_BLRZ01000042.1"/>
</dbReference>
<keyword evidence="13" id="KW-1185">Reference proteome</keyword>
<dbReference type="GO" id="GO:0015934">
    <property type="term" value="C:large ribosomal subunit"/>
    <property type="evidence" value="ECO:0007669"/>
    <property type="project" value="InterPro"/>
</dbReference>
<evidence type="ECO:0000256" key="3">
    <source>
        <dbReference type="ARBA" id="ARBA00022730"/>
    </source>
</evidence>
<evidence type="ECO:0000256" key="5">
    <source>
        <dbReference type="ARBA" id="ARBA00022884"/>
    </source>
</evidence>
<dbReference type="GO" id="GO:0006412">
    <property type="term" value="P:translation"/>
    <property type="evidence" value="ECO:0007669"/>
    <property type="project" value="UniProtKB-UniRule"/>
</dbReference>
<evidence type="ECO:0000256" key="1">
    <source>
        <dbReference type="ARBA" id="ARBA00010531"/>
    </source>
</evidence>
<name>A0A6V8PBT2_9ACTN</name>
<dbReference type="GO" id="GO:0003735">
    <property type="term" value="F:structural constituent of ribosome"/>
    <property type="evidence" value="ECO:0007669"/>
    <property type="project" value="InterPro"/>
</dbReference>
<dbReference type="SUPFAM" id="SSF56808">
    <property type="entry name" value="Ribosomal protein L1"/>
    <property type="match status" value="1"/>
</dbReference>
<dbReference type="FunFam" id="3.40.50.790:FF:000001">
    <property type="entry name" value="50S ribosomal protein L1"/>
    <property type="match status" value="1"/>
</dbReference>
<sequence length="237" mass="25747">MKLSKRYRTAIDGVKRDELLSPARAIKLVKEKATARFDETVEVAIRLGVDPRKADQQVRGTVILPHGTGKTPRVVVFAQGEKAREALQAGADVVGDEDLVQKIEQGWLEFDVAIATPDMMRIVGKLGKILGPRALMPNPKAGTVTFDVGKAVTDAKSGKIEFRVDKYGIIHLPIGKASFAPEQLVENYATLLDAVVRAKPAAARGRYLKSIVVCSTMGPGFKVNTSQTRDLLEEEAV</sequence>
<comment type="function">
    <text evidence="9">Protein L1 is also a translational repressor protein, it controls the translation of the L11 operon by binding to its mRNA.</text>
</comment>
<dbReference type="EMBL" id="BLSC01000019">
    <property type="protein sequence ID" value="GFP36747.1"/>
    <property type="molecule type" value="Genomic_DNA"/>
</dbReference>
<dbReference type="Gene3D" id="3.40.50.790">
    <property type="match status" value="1"/>
</dbReference>
<reference evidence="12 13" key="1">
    <citation type="journal article" date="2020" name="Front. Microbiol.">
        <title>Single-cell genomics of novel Actinobacteria with the Wood-Ljungdahl pathway discovered in a serpentinizing system.</title>
        <authorList>
            <person name="Merino N."/>
            <person name="Kawai M."/>
            <person name="Boyd E.S."/>
            <person name="Colman D.R."/>
            <person name="McGlynn S.E."/>
            <person name="Nealson K.H."/>
            <person name="Kurokawa K."/>
            <person name="Hongoh Y."/>
        </authorList>
    </citation>
    <scope>NUCLEOTIDE SEQUENCE [LARGE SCALE GENOMIC DNA]</scope>
    <source>
        <strain evidence="10 13">S34</strain>
        <strain evidence="11 12">S44</strain>
    </source>
</reference>
<comment type="caution">
    <text evidence="10">The sequence shown here is derived from an EMBL/GenBank/DDBJ whole genome shotgun (WGS) entry which is preliminary data.</text>
</comment>
<dbReference type="InterPro" id="IPR023674">
    <property type="entry name" value="Ribosomal_uL1-like"/>
</dbReference>
<keyword evidence="6 9" id="KW-0689">Ribosomal protein</keyword>
<dbReference type="GO" id="GO:0019843">
    <property type="term" value="F:rRNA binding"/>
    <property type="evidence" value="ECO:0007669"/>
    <property type="project" value="UniProtKB-UniRule"/>
</dbReference>
<evidence type="ECO:0000256" key="7">
    <source>
        <dbReference type="ARBA" id="ARBA00023274"/>
    </source>
</evidence>
<dbReference type="InterPro" id="IPR016095">
    <property type="entry name" value="Ribosomal_uL1_3-a/b-sand"/>
</dbReference>
<accession>A0A6V8PBT2</accession>
<dbReference type="PIRSF" id="PIRSF002155">
    <property type="entry name" value="Ribosomal_L1"/>
    <property type="match status" value="1"/>
</dbReference>
<dbReference type="InterPro" id="IPR028364">
    <property type="entry name" value="Ribosomal_uL1/biogenesis"/>
</dbReference>
<evidence type="ECO:0000256" key="4">
    <source>
        <dbReference type="ARBA" id="ARBA00022845"/>
    </source>
</evidence>
<evidence type="ECO:0000256" key="9">
    <source>
        <dbReference type="HAMAP-Rule" id="MF_01318"/>
    </source>
</evidence>
<proteinExistence type="inferred from homology"/>
<protein>
    <recommendedName>
        <fullName evidence="8 9">Large ribosomal subunit protein uL1</fullName>
    </recommendedName>
</protein>
<dbReference type="InterPro" id="IPR005878">
    <property type="entry name" value="Ribosom_uL1_bac-type"/>
</dbReference>
<evidence type="ECO:0000313" key="13">
    <source>
        <dbReference type="Proteomes" id="UP000588083"/>
    </source>
</evidence>
<evidence type="ECO:0000313" key="10">
    <source>
        <dbReference type="EMBL" id="GFP30112.1"/>
    </source>
</evidence>
<dbReference type="PANTHER" id="PTHR36427">
    <property type="entry name" value="54S RIBOSOMAL PROTEIN L1, MITOCHONDRIAL"/>
    <property type="match status" value="1"/>
</dbReference>
<keyword evidence="7 9" id="KW-0687">Ribonucleoprotein</keyword>
<dbReference type="PANTHER" id="PTHR36427:SF3">
    <property type="entry name" value="LARGE RIBOSOMAL SUBUNIT PROTEIN UL1M"/>
    <property type="match status" value="1"/>
</dbReference>
<evidence type="ECO:0000313" key="12">
    <source>
        <dbReference type="Proteomes" id="UP000561271"/>
    </source>
</evidence>
<dbReference type="EMBL" id="BLRZ01000042">
    <property type="protein sequence ID" value="GFP30112.1"/>
    <property type="molecule type" value="Genomic_DNA"/>
</dbReference>
<dbReference type="CDD" id="cd00403">
    <property type="entry name" value="Ribosomal_L1"/>
    <property type="match status" value="1"/>
</dbReference>
<comment type="subunit">
    <text evidence="9">Part of the 50S ribosomal subunit.</text>
</comment>
<dbReference type="NCBIfam" id="TIGR01169">
    <property type="entry name" value="rplA_bact"/>
    <property type="match status" value="1"/>
</dbReference>
<dbReference type="Proteomes" id="UP000561271">
    <property type="component" value="Unassembled WGS sequence"/>
</dbReference>
<evidence type="ECO:0000256" key="6">
    <source>
        <dbReference type="ARBA" id="ARBA00022980"/>
    </source>
</evidence>
<keyword evidence="4 9" id="KW-0810">Translation regulation</keyword>
<keyword evidence="9" id="KW-0820">tRNA-binding</keyword>
<dbReference type="Pfam" id="PF00687">
    <property type="entry name" value="Ribosomal_L1"/>
    <property type="match status" value="1"/>
</dbReference>
<evidence type="ECO:0000313" key="11">
    <source>
        <dbReference type="EMBL" id="GFP36747.1"/>
    </source>
</evidence>
<dbReference type="InterPro" id="IPR002143">
    <property type="entry name" value="Ribosomal_uL1"/>
</dbReference>